<dbReference type="Proteomes" id="UP000822688">
    <property type="component" value="Chromosome 1"/>
</dbReference>
<evidence type="ECO:0000313" key="2">
    <source>
        <dbReference type="EMBL" id="KAG0591326.1"/>
    </source>
</evidence>
<dbReference type="EMBL" id="CM026421">
    <property type="protein sequence ID" value="KAG0591326.1"/>
    <property type="molecule type" value="Genomic_DNA"/>
</dbReference>
<name>A0A8T0J7W5_CERPU</name>
<feature type="chain" id="PRO_5035847561" evidence="1">
    <location>
        <begin position="29"/>
        <end position="71"/>
    </location>
</feature>
<comment type="caution">
    <text evidence="2">The sequence shown here is derived from an EMBL/GenBank/DDBJ whole genome shotgun (WGS) entry which is preliminary data.</text>
</comment>
<evidence type="ECO:0000256" key="1">
    <source>
        <dbReference type="SAM" id="SignalP"/>
    </source>
</evidence>
<reference evidence="2" key="1">
    <citation type="submission" date="2020-06" db="EMBL/GenBank/DDBJ databases">
        <title>WGS assembly of Ceratodon purpureus strain R40.</title>
        <authorList>
            <person name="Carey S.B."/>
            <person name="Jenkins J."/>
            <person name="Shu S."/>
            <person name="Lovell J.T."/>
            <person name="Sreedasyam A."/>
            <person name="Maumus F."/>
            <person name="Tiley G.P."/>
            <person name="Fernandez-Pozo N."/>
            <person name="Barry K."/>
            <person name="Chen C."/>
            <person name="Wang M."/>
            <person name="Lipzen A."/>
            <person name="Daum C."/>
            <person name="Saski C.A."/>
            <person name="Payton A.C."/>
            <person name="Mcbreen J.C."/>
            <person name="Conrad R.E."/>
            <person name="Kollar L.M."/>
            <person name="Olsson S."/>
            <person name="Huttunen S."/>
            <person name="Landis J.B."/>
            <person name="Wickett N.J."/>
            <person name="Johnson M.G."/>
            <person name="Rensing S.A."/>
            <person name="Grimwood J."/>
            <person name="Schmutz J."/>
            <person name="Mcdaniel S.F."/>
        </authorList>
    </citation>
    <scope>NUCLEOTIDE SEQUENCE</scope>
    <source>
        <strain evidence="2">R40</strain>
    </source>
</reference>
<proteinExistence type="predicted"/>
<feature type="signal peptide" evidence="1">
    <location>
        <begin position="1"/>
        <end position="28"/>
    </location>
</feature>
<dbReference type="AlphaFoldDB" id="A0A8T0J7W5"/>
<accession>A0A8T0J7W5</accession>
<evidence type="ECO:0000313" key="3">
    <source>
        <dbReference type="Proteomes" id="UP000822688"/>
    </source>
</evidence>
<protein>
    <submittedName>
        <fullName evidence="2">Uncharacterized protein</fullName>
    </submittedName>
</protein>
<organism evidence="2 3">
    <name type="scientific">Ceratodon purpureus</name>
    <name type="common">Fire moss</name>
    <name type="synonym">Dicranum purpureum</name>
    <dbReference type="NCBI Taxonomy" id="3225"/>
    <lineage>
        <taxon>Eukaryota</taxon>
        <taxon>Viridiplantae</taxon>
        <taxon>Streptophyta</taxon>
        <taxon>Embryophyta</taxon>
        <taxon>Bryophyta</taxon>
        <taxon>Bryophytina</taxon>
        <taxon>Bryopsida</taxon>
        <taxon>Dicranidae</taxon>
        <taxon>Pseudoditrichales</taxon>
        <taxon>Ditrichaceae</taxon>
        <taxon>Ceratodon</taxon>
    </lineage>
</organism>
<gene>
    <name evidence="2" type="ORF">KC19_1G167200</name>
</gene>
<sequence>MHRMSMIKSDEWLLWMWLASLGVPSTTGAMIRARLDVPNEQIMELFDEDLVTLSLAKWKHAEMMPRGVDVI</sequence>
<keyword evidence="3" id="KW-1185">Reference proteome</keyword>
<keyword evidence="1" id="KW-0732">Signal</keyword>